<dbReference type="InterPro" id="IPR010941">
    <property type="entry name" value="PhaC_N"/>
</dbReference>
<dbReference type="InterPro" id="IPR051321">
    <property type="entry name" value="PHA/PHB_synthase"/>
</dbReference>
<keyword evidence="7" id="KW-1185">Reference proteome</keyword>
<keyword evidence="1" id="KW-0808">Transferase</keyword>
<dbReference type="GO" id="GO:0042619">
    <property type="term" value="P:poly-hydroxybutyrate biosynthetic process"/>
    <property type="evidence" value="ECO:0007669"/>
    <property type="project" value="InterPro"/>
</dbReference>
<feature type="compositionally biased region" description="Basic and acidic residues" evidence="3">
    <location>
        <begin position="1"/>
        <end position="10"/>
    </location>
</feature>
<dbReference type="EMBL" id="BSFE01000004">
    <property type="protein sequence ID" value="GLK52278.1"/>
    <property type="molecule type" value="Genomic_DNA"/>
</dbReference>
<evidence type="ECO:0000256" key="2">
    <source>
        <dbReference type="ARBA" id="ARBA00023315"/>
    </source>
</evidence>
<dbReference type="PANTHER" id="PTHR36837">
    <property type="entry name" value="POLY(3-HYDROXYALKANOATE) POLYMERASE SUBUNIT PHAC"/>
    <property type="match status" value="1"/>
</dbReference>
<dbReference type="InterPro" id="IPR022211">
    <property type="entry name" value="PHBC_N"/>
</dbReference>
<dbReference type="InterPro" id="IPR029058">
    <property type="entry name" value="AB_hydrolase_fold"/>
</dbReference>
<evidence type="ECO:0000313" key="6">
    <source>
        <dbReference type="EMBL" id="GLK52278.1"/>
    </source>
</evidence>
<organism evidence="6 7">
    <name type="scientific">Maricaulis virginensis</name>
    <dbReference type="NCBI Taxonomy" id="144022"/>
    <lineage>
        <taxon>Bacteria</taxon>
        <taxon>Pseudomonadati</taxon>
        <taxon>Pseudomonadota</taxon>
        <taxon>Alphaproteobacteria</taxon>
        <taxon>Maricaulales</taxon>
        <taxon>Maricaulaceae</taxon>
        <taxon>Maricaulis</taxon>
    </lineage>
</organism>
<name>A0A9W6IL52_9PROT</name>
<protein>
    <submittedName>
        <fullName evidence="6">Polymerase</fullName>
    </submittedName>
</protein>
<evidence type="ECO:0000256" key="1">
    <source>
        <dbReference type="ARBA" id="ARBA00022679"/>
    </source>
</evidence>
<comment type="caution">
    <text evidence="6">The sequence shown here is derived from an EMBL/GenBank/DDBJ whole genome shotgun (WGS) entry which is preliminary data.</text>
</comment>
<keyword evidence="2" id="KW-0012">Acyltransferase</keyword>
<proteinExistence type="predicted"/>
<evidence type="ECO:0000313" key="7">
    <source>
        <dbReference type="Proteomes" id="UP001143486"/>
    </source>
</evidence>
<reference evidence="6" key="1">
    <citation type="journal article" date="2014" name="Int. J. Syst. Evol. Microbiol.">
        <title>Complete genome sequence of Corynebacterium casei LMG S-19264T (=DSM 44701T), isolated from a smear-ripened cheese.</title>
        <authorList>
            <consortium name="US DOE Joint Genome Institute (JGI-PGF)"/>
            <person name="Walter F."/>
            <person name="Albersmeier A."/>
            <person name="Kalinowski J."/>
            <person name="Ruckert C."/>
        </authorList>
    </citation>
    <scope>NUCLEOTIDE SEQUENCE</scope>
    <source>
        <strain evidence="6">VKM B-1513</strain>
    </source>
</reference>
<evidence type="ECO:0000256" key="3">
    <source>
        <dbReference type="SAM" id="MobiDB-lite"/>
    </source>
</evidence>
<feature type="domain" description="Poly-beta-hydroxybutyrate polymerase N-terminal" evidence="5">
    <location>
        <begin position="36"/>
        <end position="75"/>
    </location>
</feature>
<accession>A0A9W6IL52</accession>
<dbReference type="Gene3D" id="3.40.50.1820">
    <property type="entry name" value="alpha/beta hydrolase"/>
    <property type="match status" value="1"/>
</dbReference>
<feature type="region of interest" description="Disordered" evidence="3">
    <location>
        <begin position="1"/>
        <end position="38"/>
    </location>
</feature>
<dbReference type="Proteomes" id="UP001143486">
    <property type="component" value="Unassembled WGS sequence"/>
</dbReference>
<dbReference type="AlphaFoldDB" id="A0A9W6IL52"/>
<feature type="domain" description="Poly-beta-hydroxybutyrate polymerase N-terminal" evidence="4">
    <location>
        <begin position="114"/>
        <end position="283"/>
    </location>
</feature>
<dbReference type="RefSeq" id="WP_271186647.1">
    <property type="nucleotide sequence ID" value="NZ_BSFE01000004.1"/>
</dbReference>
<dbReference type="PANTHER" id="PTHR36837:SF5">
    <property type="entry name" value="POLY-3-HYDROXYBUTYRATE SYNTHASE"/>
    <property type="match status" value="1"/>
</dbReference>
<dbReference type="Pfam" id="PF07167">
    <property type="entry name" value="PhaC_N"/>
    <property type="match status" value="1"/>
</dbReference>
<dbReference type="SUPFAM" id="SSF53474">
    <property type="entry name" value="alpha/beta-Hydrolases"/>
    <property type="match status" value="1"/>
</dbReference>
<gene>
    <name evidence="6" type="ORF">GCM10017621_17860</name>
</gene>
<evidence type="ECO:0000259" key="4">
    <source>
        <dbReference type="Pfam" id="PF07167"/>
    </source>
</evidence>
<dbReference type="Pfam" id="PF12551">
    <property type="entry name" value="PHBC_N"/>
    <property type="match status" value="1"/>
</dbReference>
<reference evidence="6" key="2">
    <citation type="submission" date="2023-01" db="EMBL/GenBank/DDBJ databases">
        <authorList>
            <person name="Sun Q."/>
            <person name="Evtushenko L."/>
        </authorList>
    </citation>
    <scope>NUCLEOTIDE SEQUENCE</scope>
    <source>
        <strain evidence="6">VKM B-1513</strain>
    </source>
</reference>
<dbReference type="GO" id="GO:0016746">
    <property type="term" value="F:acyltransferase activity"/>
    <property type="evidence" value="ECO:0007669"/>
    <property type="project" value="UniProtKB-KW"/>
</dbReference>
<evidence type="ECO:0000259" key="5">
    <source>
        <dbReference type="Pfam" id="PF12551"/>
    </source>
</evidence>
<sequence length="606" mass="66293">MEKTRRETGRPESGAGPEADADTAPRPAGGGAPEDPHTLDRTARAAMARLTGGVSPSAVLAPWADWAINLAAAPTHRAALGLKAVADGWALGSYALQRLAGLSDVEPPFPETGRDARFADPGWRDLPFDLYAQSWAAADSWWHAATGPVRGMHERNVRRTAFMADFAMDAVCPANNPVLNPVIWRRTAETDGRNLWQGAANFLEDMVSVTRGKGHDRAVREAVGHSLATTPGEVIYRNGLMELIQYAPQTGSVHAEPILIVPAWIMKYYILDLSPENSLVGWLTRQGFTVYMISWINPGPDDRDLSLDDYRTFGIMDALDTIGAVQPGAKVHACGYCLGGTLLSIAASEMARRRDDRLATITLLAAQVDFAEAGDLLLFVDDAQIACLEDMMWDQGVLEGHQMSGAFTLLRADELFWSKAAREYFLGERDKPFDLSIWNSDQTRMPARMHSEYLRGLFLENRLTAGRFAVEGRVVALSDIDAPIFLVGTEKDHIAPWASVYKLNLFARVPITFVLTSGGHNAGIVSEPGHIGRSFRIATRQPEDDYLSPERWKAGVEPQDGSWWTAWAGWLAERGSPSRVAPPRMGAPEQGYAPIGPAPGCYVQMS</sequence>